<dbReference type="EMBL" id="JAHHGZ010000001">
    <property type="protein sequence ID" value="MBW4665875.1"/>
    <property type="molecule type" value="Genomic_DNA"/>
</dbReference>
<organism evidence="8 9">
    <name type="scientific">Cyanomargarita calcarea GSE-NOS-MK-12-04C</name>
    <dbReference type="NCBI Taxonomy" id="2839659"/>
    <lineage>
        <taxon>Bacteria</taxon>
        <taxon>Bacillati</taxon>
        <taxon>Cyanobacteriota</taxon>
        <taxon>Cyanophyceae</taxon>
        <taxon>Nostocales</taxon>
        <taxon>Cyanomargaritaceae</taxon>
        <taxon>Cyanomargarita</taxon>
    </lineage>
</organism>
<comment type="similarity">
    <text evidence="1">Belongs to the glycerophosphoryl diester phosphodiesterase family.</text>
</comment>
<proteinExistence type="inferred from homology"/>
<reference evidence="8" key="2">
    <citation type="journal article" date="2022" name="Microbiol. Resour. Announc.">
        <title>Metagenome Sequencing to Explore Phylogenomics of Terrestrial Cyanobacteria.</title>
        <authorList>
            <person name="Ward R.D."/>
            <person name="Stajich J.E."/>
            <person name="Johansen J.R."/>
            <person name="Huntemann M."/>
            <person name="Clum A."/>
            <person name="Foster B."/>
            <person name="Foster B."/>
            <person name="Roux S."/>
            <person name="Palaniappan K."/>
            <person name="Varghese N."/>
            <person name="Mukherjee S."/>
            <person name="Reddy T.B.K."/>
            <person name="Daum C."/>
            <person name="Copeland A."/>
            <person name="Chen I.A."/>
            <person name="Ivanova N.N."/>
            <person name="Kyrpides N.C."/>
            <person name="Shapiro N."/>
            <person name="Eloe-Fadrosh E.A."/>
            <person name="Pietrasiak N."/>
        </authorList>
    </citation>
    <scope>NUCLEOTIDE SEQUENCE</scope>
    <source>
        <strain evidence="8">GSE-NOS-MK-12-04C</strain>
    </source>
</reference>
<evidence type="ECO:0000256" key="2">
    <source>
        <dbReference type="ARBA" id="ARBA00012247"/>
    </source>
</evidence>
<dbReference type="GO" id="GO:0042597">
    <property type="term" value="C:periplasmic space"/>
    <property type="evidence" value="ECO:0007669"/>
    <property type="project" value="TreeGrafter"/>
</dbReference>
<dbReference type="GO" id="GO:0008889">
    <property type="term" value="F:glycerophosphodiester phosphodiesterase activity"/>
    <property type="evidence" value="ECO:0007669"/>
    <property type="project" value="UniProtKB-EC"/>
</dbReference>
<keyword evidence="5" id="KW-0378">Hydrolase</keyword>
<keyword evidence="4" id="KW-0319">Glycerol metabolism</keyword>
<dbReference type="InterPro" id="IPR017946">
    <property type="entry name" value="PLC-like_Pdiesterase_TIM-brl"/>
</dbReference>
<dbReference type="PANTHER" id="PTHR43620">
    <property type="entry name" value="GLYCEROPHOSPHORYL DIESTER PHOSPHODIESTERASE"/>
    <property type="match status" value="1"/>
</dbReference>
<evidence type="ECO:0000256" key="3">
    <source>
        <dbReference type="ARBA" id="ARBA00022729"/>
    </source>
</evidence>
<evidence type="ECO:0000259" key="7">
    <source>
        <dbReference type="PROSITE" id="PS51704"/>
    </source>
</evidence>
<dbReference type="SUPFAM" id="SSF51695">
    <property type="entry name" value="PLC-like phosphodiesterases"/>
    <property type="match status" value="1"/>
</dbReference>
<dbReference type="CDD" id="cd08602">
    <property type="entry name" value="GDPD_ScGlpQ1_like"/>
    <property type="match status" value="1"/>
</dbReference>
<dbReference type="Proteomes" id="UP000729701">
    <property type="component" value="Unassembled WGS sequence"/>
</dbReference>
<comment type="caution">
    <text evidence="8">The sequence shown here is derived from an EMBL/GenBank/DDBJ whole genome shotgun (WGS) entry which is preliminary data.</text>
</comment>
<dbReference type="PANTHER" id="PTHR43620:SF7">
    <property type="entry name" value="GLYCEROPHOSPHODIESTER PHOSPHODIESTERASE GDPD5-RELATED"/>
    <property type="match status" value="1"/>
</dbReference>
<evidence type="ECO:0000256" key="5">
    <source>
        <dbReference type="ARBA" id="ARBA00022801"/>
    </source>
</evidence>
<evidence type="ECO:0000256" key="6">
    <source>
        <dbReference type="ARBA" id="ARBA00047512"/>
    </source>
</evidence>
<accession>A0A951QJY7</accession>
<evidence type="ECO:0000256" key="1">
    <source>
        <dbReference type="ARBA" id="ARBA00007277"/>
    </source>
</evidence>
<dbReference type="GO" id="GO:0006071">
    <property type="term" value="P:glycerol metabolic process"/>
    <property type="evidence" value="ECO:0007669"/>
    <property type="project" value="UniProtKB-KW"/>
</dbReference>
<evidence type="ECO:0000313" key="8">
    <source>
        <dbReference type="EMBL" id="MBW4665875.1"/>
    </source>
</evidence>
<gene>
    <name evidence="8" type="ORF">KME60_00150</name>
</gene>
<sequence>MDEILKTVSPIIIGHRGASGYRPEHTLAAYELAVEMGADYIEPDLVSTQDGVLIARHENEISETTDIANHPEFAHRKTAKSIDGISFTGWFTEDFTLAELKTLRVKERIPEIRPQNSRFDGLFEIPTFQEVINLAKRKSMETGRTIGIYPETKHPSYFKSIDLGLEEPLLMTLQANGYNGENAPVFIQSFEVTNLKQLATKSDLPLVQLISDRGKPYDFIVSGDSRTYEDLLPKAGLREISEYARAIGVNKNLILTQIINDAHAVNLLVHAWTFRNEDCFLPLEFQGNPQGEYERFFRLGIDGVFSDNPDTARRSLD</sequence>
<protein>
    <recommendedName>
        <fullName evidence="2">glycerophosphodiester phosphodiesterase</fullName>
        <ecNumber evidence="2">3.1.4.46</ecNumber>
    </recommendedName>
</protein>
<dbReference type="PROSITE" id="PS51704">
    <property type="entry name" value="GP_PDE"/>
    <property type="match status" value="1"/>
</dbReference>
<keyword evidence="3" id="KW-0732">Signal</keyword>
<evidence type="ECO:0000256" key="4">
    <source>
        <dbReference type="ARBA" id="ARBA00022798"/>
    </source>
</evidence>
<name>A0A951QJY7_9CYAN</name>
<reference evidence="8" key="1">
    <citation type="submission" date="2021-05" db="EMBL/GenBank/DDBJ databases">
        <authorList>
            <person name="Pietrasiak N."/>
            <person name="Ward R."/>
            <person name="Stajich J.E."/>
            <person name="Kurbessoian T."/>
        </authorList>
    </citation>
    <scope>NUCLEOTIDE SEQUENCE</scope>
    <source>
        <strain evidence="8">GSE-NOS-MK-12-04C</strain>
    </source>
</reference>
<dbReference type="Pfam" id="PF03009">
    <property type="entry name" value="GDPD"/>
    <property type="match status" value="1"/>
</dbReference>
<comment type="catalytic activity">
    <reaction evidence="6">
        <text>a sn-glycero-3-phosphodiester + H2O = an alcohol + sn-glycerol 3-phosphate + H(+)</text>
        <dbReference type="Rhea" id="RHEA:12969"/>
        <dbReference type="ChEBI" id="CHEBI:15377"/>
        <dbReference type="ChEBI" id="CHEBI:15378"/>
        <dbReference type="ChEBI" id="CHEBI:30879"/>
        <dbReference type="ChEBI" id="CHEBI:57597"/>
        <dbReference type="ChEBI" id="CHEBI:83408"/>
        <dbReference type="EC" id="3.1.4.46"/>
    </reaction>
</comment>
<feature type="domain" description="GP-PDE" evidence="7">
    <location>
        <begin position="10"/>
        <end position="316"/>
    </location>
</feature>
<dbReference type="InterPro" id="IPR030395">
    <property type="entry name" value="GP_PDE_dom"/>
</dbReference>
<dbReference type="Gene3D" id="3.20.20.190">
    <property type="entry name" value="Phosphatidylinositol (PI) phosphodiesterase"/>
    <property type="match status" value="1"/>
</dbReference>
<dbReference type="AlphaFoldDB" id="A0A951QJY7"/>
<dbReference type="GO" id="GO:0006629">
    <property type="term" value="P:lipid metabolic process"/>
    <property type="evidence" value="ECO:0007669"/>
    <property type="project" value="InterPro"/>
</dbReference>
<evidence type="ECO:0000313" key="9">
    <source>
        <dbReference type="Proteomes" id="UP000729701"/>
    </source>
</evidence>
<dbReference type="EC" id="3.1.4.46" evidence="2"/>